<evidence type="ECO:0000256" key="1">
    <source>
        <dbReference type="ARBA" id="ARBA00022763"/>
    </source>
</evidence>
<dbReference type="SUPFAM" id="SSF56672">
    <property type="entry name" value="DNA/RNA polymerases"/>
    <property type="match status" value="1"/>
</dbReference>
<evidence type="ECO:0000256" key="2">
    <source>
        <dbReference type="SAM" id="MobiDB-lite"/>
    </source>
</evidence>
<evidence type="ECO:0000313" key="3">
    <source>
        <dbReference type="EMBL" id="TWU48264.1"/>
    </source>
</evidence>
<dbReference type="PANTHER" id="PTHR35369">
    <property type="entry name" value="BLR3025 PROTEIN-RELATED"/>
    <property type="match status" value="1"/>
</dbReference>
<name>A0A5C6EID6_9BACT</name>
<dbReference type="InterPro" id="IPR050356">
    <property type="entry name" value="SulA_CellDiv_inhibitor"/>
</dbReference>
<keyword evidence="1" id="KW-0227">DNA damage</keyword>
<dbReference type="CDD" id="cd03468">
    <property type="entry name" value="PolY_like"/>
    <property type="match status" value="1"/>
</dbReference>
<dbReference type="EMBL" id="SJPX01000005">
    <property type="protein sequence ID" value="TWU48264.1"/>
    <property type="molecule type" value="Genomic_DNA"/>
</dbReference>
<gene>
    <name evidence="3" type="ORF">Poly59_51100</name>
</gene>
<dbReference type="AlphaFoldDB" id="A0A5C6EID6"/>
<evidence type="ECO:0000313" key="4">
    <source>
        <dbReference type="Proteomes" id="UP000317977"/>
    </source>
</evidence>
<keyword evidence="4" id="KW-1185">Reference proteome</keyword>
<sequence>MSIAQAHEMCLAAGLDDVIIERHDPELDRQAFDQVAWWIQQTITPTIAIESLDSYPWAGHPRHQCESLIGDIAGVTHLFGGEAATLAKVTDLLASLGLACRLAIADSAGAAWAVAHGRIAKSHAPADRCFIVPPGENRSAIEDLNVSVLRIAPETAETLRRLGVETVGHLLRLPRSGIAPRLGAALVKRIEHALGEVDEPIATFRAESEHIETLSLEYPTIDAAILADRIERLTIKVRAGLATRQRGALRMECRLDLSIHPPLTLDVGLFAPSADAKHLSGLLIHRLEQTRLPSDVDRITLSATLTGPLRTVQTSLFNSVADISDSNHSAGSHSLPGHSLLSGSSISRLIDSLSGRLGRSAVVDVKLCRDPLPESAYKTSPLAGNQHSGSSRTNHSYARRFKRQVSRHRQSAISQNLNSQNLNPLPTDAMRRPVALLSSPSMLLIAFGNVPFACDTQLGSLPDRLRVHGVTHRIVRSWGPERIETGWWKGPSINRDYYRVETDRNQWWWIFRQTVPGESGKTNLQQRHQPTYRWMLHGYFA</sequence>
<comment type="caution">
    <text evidence="3">The sequence shown here is derived from an EMBL/GenBank/DDBJ whole genome shotgun (WGS) entry which is preliminary data.</text>
</comment>
<dbReference type="PANTHER" id="PTHR35369:SF2">
    <property type="entry name" value="BLR3025 PROTEIN"/>
    <property type="match status" value="1"/>
</dbReference>
<feature type="compositionally biased region" description="Polar residues" evidence="2">
    <location>
        <begin position="382"/>
        <end position="396"/>
    </location>
</feature>
<organism evidence="3 4">
    <name type="scientific">Rubripirellula reticaptiva</name>
    <dbReference type="NCBI Taxonomy" id="2528013"/>
    <lineage>
        <taxon>Bacteria</taxon>
        <taxon>Pseudomonadati</taxon>
        <taxon>Planctomycetota</taxon>
        <taxon>Planctomycetia</taxon>
        <taxon>Pirellulales</taxon>
        <taxon>Pirellulaceae</taxon>
        <taxon>Rubripirellula</taxon>
    </lineage>
</organism>
<accession>A0A5C6EID6</accession>
<proteinExistence type="predicted"/>
<dbReference type="GO" id="GO:0006281">
    <property type="term" value="P:DNA repair"/>
    <property type="evidence" value="ECO:0007669"/>
    <property type="project" value="TreeGrafter"/>
</dbReference>
<dbReference type="OrthoDB" id="9788640at2"/>
<dbReference type="Proteomes" id="UP000317977">
    <property type="component" value="Unassembled WGS sequence"/>
</dbReference>
<protein>
    <submittedName>
        <fullName evidence="3">DNA polymerase IV</fullName>
    </submittedName>
</protein>
<feature type="region of interest" description="Disordered" evidence="2">
    <location>
        <begin position="377"/>
        <end position="396"/>
    </location>
</feature>
<dbReference type="InterPro" id="IPR043502">
    <property type="entry name" value="DNA/RNA_pol_sf"/>
</dbReference>
<reference evidence="3 4" key="1">
    <citation type="submission" date="2019-02" db="EMBL/GenBank/DDBJ databases">
        <title>Deep-cultivation of Planctomycetes and their phenomic and genomic characterization uncovers novel biology.</title>
        <authorList>
            <person name="Wiegand S."/>
            <person name="Jogler M."/>
            <person name="Boedeker C."/>
            <person name="Pinto D."/>
            <person name="Vollmers J."/>
            <person name="Rivas-Marin E."/>
            <person name="Kohn T."/>
            <person name="Peeters S.H."/>
            <person name="Heuer A."/>
            <person name="Rast P."/>
            <person name="Oberbeckmann S."/>
            <person name="Bunk B."/>
            <person name="Jeske O."/>
            <person name="Meyerdierks A."/>
            <person name="Storesund J.E."/>
            <person name="Kallscheuer N."/>
            <person name="Luecker S."/>
            <person name="Lage O.M."/>
            <person name="Pohl T."/>
            <person name="Merkel B.J."/>
            <person name="Hornburger P."/>
            <person name="Mueller R.-W."/>
            <person name="Bruemmer F."/>
            <person name="Labrenz M."/>
            <person name="Spormann A.M."/>
            <person name="Op Den Camp H."/>
            <person name="Overmann J."/>
            <person name="Amann R."/>
            <person name="Jetten M.S.M."/>
            <person name="Mascher T."/>
            <person name="Medema M.H."/>
            <person name="Devos D.P."/>
            <person name="Kaster A.-K."/>
            <person name="Ovreas L."/>
            <person name="Rohde M."/>
            <person name="Galperin M.Y."/>
            <person name="Jogler C."/>
        </authorList>
    </citation>
    <scope>NUCLEOTIDE SEQUENCE [LARGE SCALE GENOMIC DNA]</scope>
    <source>
        <strain evidence="3 4">Poly59</strain>
    </source>
</reference>